<dbReference type="EMBL" id="MU128962">
    <property type="protein sequence ID" value="KAF9514282.1"/>
    <property type="molecule type" value="Genomic_DNA"/>
</dbReference>
<sequence>MAATTTLQPPHSQLHPAHPAPPHSPTSEGTSRPDVANPLVDVSMLKVLAQRGLVDALNSVNGAKTLVLDPSLAGPLSLVTEVSLLKHHGVDKMFWLEPGPLNAATTHVVYLCRPQIKWMKIVADQIKRLTAGSTTHTYTLILVPRRTSLCDRILEEEGVLGEVNISSYKLELIAIEDDVVSLELENVWREINVDGDDTSIFYAAQALVTIQHAYGLFPRILGKGDGAKKLADLLIRSIPPPSSRTPATLSHTSEVIDSLIIIDRHVDMITPMLTQLTYEGLIDEFFDIQNSHVKVDPALLAPPPAGSASPGTSATPLPTGLPTSTPSQSKRSHHLHSADHLFAQLRGSNFAIVGGKLHKEARRLEVEYKRHHQAQTVSQLRDFVGKLGGLQNEHQALRLHTGLSEEISTRTRTEQFNKSLEIQQNLLQGYDTTSQITGIEDLVAQQAPIQIVLRLLCLANLVTGGIKVRVLENLKREILQTYGYSYVPMLLSLSSLSLLTSLPISKHSKIPSPPAFAPIRKSFRLLSDTLEAAPKDISYVYSGYAPLSVRLVQCVAQKSAILSPAASDNNGRDDKDDAPPNANANSDPPSPLPLPLAHPITGWKGFEDMLKLLPGEVVDRTQHSEGRADTKPAPHQDRPMTTMVFFLGGCTFTEIAALRWMGTQMQGRSFLVGTTGMVNGSSLLQSLGDGPSVAFGPMT</sequence>
<feature type="region of interest" description="Disordered" evidence="2">
    <location>
        <begin position="1"/>
        <end position="36"/>
    </location>
</feature>
<dbReference type="PANTHER" id="PTHR11679">
    <property type="entry name" value="VESICLE PROTEIN SORTING-ASSOCIATED"/>
    <property type="match status" value="1"/>
</dbReference>
<reference evidence="3" key="1">
    <citation type="journal article" date="2020" name="Nat. Commun.">
        <title>Large-scale genome sequencing of mycorrhizal fungi provides insights into the early evolution of symbiotic traits.</title>
        <authorList>
            <person name="Miyauchi S."/>
            <person name="Kiss E."/>
            <person name="Kuo A."/>
            <person name="Drula E."/>
            <person name="Kohler A."/>
            <person name="Sanchez-Garcia M."/>
            <person name="Morin E."/>
            <person name="Andreopoulos B."/>
            <person name="Barry K.W."/>
            <person name="Bonito G."/>
            <person name="Buee M."/>
            <person name="Carver A."/>
            <person name="Chen C."/>
            <person name="Cichocki N."/>
            <person name="Clum A."/>
            <person name="Culley D."/>
            <person name="Crous P.W."/>
            <person name="Fauchery L."/>
            <person name="Girlanda M."/>
            <person name="Hayes R.D."/>
            <person name="Keri Z."/>
            <person name="LaButti K."/>
            <person name="Lipzen A."/>
            <person name="Lombard V."/>
            <person name="Magnuson J."/>
            <person name="Maillard F."/>
            <person name="Murat C."/>
            <person name="Nolan M."/>
            <person name="Ohm R.A."/>
            <person name="Pangilinan J."/>
            <person name="Pereira M.F."/>
            <person name="Perotto S."/>
            <person name="Peter M."/>
            <person name="Pfister S."/>
            <person name="Riley R."/>
            <person name="Sitrit Y."/>
            <person name="Stielow J.B."/>
            <person name="Szollosi G."/>
            <person name="Zifcakova L."/>
            <person name="Stursova M."/>
            <person name="Spatafora J.W."/>
            <person name="Tedersoo L."/>
            <person name="Vaario L.M."/>
            <person name="Yamada A."/>
            <person name="Yan M."/>
            <person name="Wang P."/>
            <person name="Xu J."/>
            <person name="Bruns T."/>
            <person name="Baldrian P."/>
            <person name="Vilgalys R."/>
            <person name="Dunand C."/>
            <person name="Henrissat B."/>
            <person name="Grigoriev I.V."/>
            <person name="Hibbett D."/>
            <person name="Nagy L.G."/>
            <person name="Martin F.M."/>
        </authorList>
    </citation>
    <scope>NUCLEOTIDE SEQUENCE</scope>
    <source>
        <strain evidence="3">UP504</strain>
    </source>
</reference>
<dbReference type="Gene3D" id="1.25.40.850">
    <property type="match status" value="1"/>
</dbReference>
<gene>
    <name evidence="3" type="ORF">BS47DRAFT_1376541</name>
</gene>
<dbReference type="GO" id="GO:0016192">
    <property type="term" value="P:vesicle-mediated transport"/>
    <property type="evidence" value="ECO:0007669"/>
    <property type="project" value="InterPro"/>
</dbReference>
<dbReference type="Proteomes" id="UP000886523">
    <property type="component" value="Unassembled WGS sequence"/>
</dbReference>
<dbReference type="InterPro" id="IPR043154">
    <property type="entry name" value="Sec-1-like_dom1"/>
</dbReference>
<organism evidence="3 4">
    <name type="scientific">Hydnum rufescens UP504</name>
    <dbReference type="NCBI Taxonomy" id="1448309"/>
    <lineage>
        <taxon>Eukaryota</taxon>
        <taxon>Fungi</taxon>
        <taxon>Dikarya</taxon>
        <taxon>Basidiomycota</taxon>
        <taxon>Agaricomycotina</taxon>
        <taxon>Agaricomycetes</taxon>
        <taxon>Cantharellales</taxon>
        <taxon>Hydnaceae</taxon>
        <taxon>Hydnum</taxon>
    </lineage>
</organism>
<dbReference type="Pfam" id="PF00995">
    <property type="entry name" value="Sec1"/>
    <property type="match status" value="1"/>
</dbReference>
<dbReference type="InterPro" id="IPR043155">
    <property type="entry name" value="VPS33_dom3b"/>
</dbReference>
<dbReference type="Gene3D" id="3.40.50.2060">
    <property type="match status" value="1"/>
</dbReference>
<comment type="similarity">
    <text evidence="1">Belongs to the STXBP/unc-18/SEC1 family.</text>
</comment>
<evidence type="ECO:0000313" key="3">
    <source>
        <dbReference type="EMBL" id="KAF9514282.1"/>
    </source>
</evidence>
<protein>
    <recommendedName>
        <fullName evidence="5">ATP binding protein</fullName>
    </recommendedName>
</protein>
<evidence type="ECO:0000256" key="2">
    <source>
        <dbReference type="SAM" id="MobiDB-lite"/>
    </source>
</evidence>
<evidence type="ECO:0000256" key="1">
    <source>
        <dbReference type="ARBA" id="ARBA00009884"/>
    </source>
</evidence>
<keyword evidence="4" id="KW-1185">Reference proteome</keyword>
<feature type="compositionally biased region" description="Low complexity" evidence="2">
    <location>
        <begin position="306"/>
        <end position="327"/>
    </location>
</feature>
<comment type="caution">
    <text evidence="3">The sequence shown here is derived from an EMBL/GenBank/DDBJ whole genome shotgun (WGS) entry which is preliminary data.</text>
</comment>
<dbReference type="InterPro" id="IPR043127">
    <property type="entry name" value="Sec-1-like_dom3a"/>
</dbReference>
<feature type="region of interest" description="Disordered" evidence="2">
    <location>
        <begin position="299"/>
        <end position="336"/>
    </location>
</feature>
<feature type="region of interest" description="Disordered" evidence="2">
    <location>
        <begin position="565"/>
        <end position="597"/>
    </location>
</feature>
<accession>A0A9P6DUH9</accession>
<dbReference type="Gene3D" id="3.40.50.1910">
    <property type="match status" value="1"/>
</dbReference>
<dbReference type="InterPro" id="IPR001619">
    <property type="entry name" value="Sec1-like"/>
</dbReference>
<evidence type="ECO:0000313" key="4">
    <source>
        <dbReference type="Proteomes" id="UP000886523"/>
    </source>
</evidence>
<dbReference type="SUPFAM" id="SSF56815">
    <property type="entry name" value="Sec1/munc18-like (SM) proteins"/>
    <property type="match status" value="1"/>
</dbReference>
<proteinExistence type="inferred from homology"/>
<evidence type="ECO:0008006" key="5">
    <source>
        <dbReference type="Google" id="ProtNLM"/>
    </source>
</evidence>
<feature type="compositionally biased region" description="Low complexity" evidence="2">
    <location>
        <begin position="7"/>
        <end position="17"/>
    </location>
</feature>
<dbReference type="InterPro" id="IPR036045">
    <property type="entry name" value="Sec1-like_sf"/>
</dbReference>
<dbReference type="OrthoDB" id="10262287at2759"/>
<name>A0A9P6DUH9_9AGAM</name>
<dbReference type="Gene3D" id="3.90.830.10">
    <property type="entry name" value="Syntaxin Binding Protein 1, Chain A, domain 2"/>
    <property type="match status" value="1"/>
</dbReference>
<dbReference type="AlphaFoldDB" id="A0A9P6DUH9"/>
<dbReference type="InterPro" id="IPR027482">
    <property type="entry name" value="Sec1-like_dom2"/>
</dbReference>